<dbReference type="AlphaFoldDB" id="A0A0G4LSS2"/>
<reference evidence="2 3" key="1">
    <citation type="submission" date="2015-05" db="EMBL/GenBank/DDBJ databases">
        <authorList>
            <person name="Wang D.B."/>
            <person name="Wang M."/>
        </authorList>
    </citation>
    <scope>NUCLEOTIDE SEQUENCE [LARGE SCALE GENOMIC DNA]</scope>
    <source>
        <strain evidence="2">VL1</strain>
    </source>
</reference>
<name>A0A0G4LSS2_VERLO</name>
<dbReference type="STRING" id="100787.A0A0G4LSS2"/>
<keyword evidence="1" id="KW-0732">Signal</keyword>
<keyword evidence="3" id="KW-1185">Reference proteome</keyword>
<dbReference type="Proteomes" id="UP000044602">
    <property type="component" value="Unassembled WGS sequence"/>
</dbReference>
<feature type="signal peptide" evidence="1">
    <location>
        <begin position="1"/>
        <end position="29"/>
    </location>
</feature>
<evidence type="ECO:0000256" key="1">
    <source>
        <dbReference type="SAM" id="SignalP"/>
    </source>
</evidence>
<dbReference type="PANTHER" id="PTHR39603:SF1">
    <property type="entry name" value="CYANOVIRIN-N DOMAIN-CONTAINING PROTEIN"/>
    <property type="match status" value="1"/>
</dbReference>
<feature type="chain" id="PRO_5002566834" evidence="1">
    <location>
        <begin position="30"/>
        <end position="192"/>
    </location>
</feature>
<dbReference type="EMBL" id="CVQH01018113">
    <property type="protein sequence ID" value="CRK24994.1"/>
    <property type="molecule type" value="Genomic_DNA"/>
</dbReference>
<evidence type="ECO:0000313" key="2">
    <source>
        <dbReference type="EMBL" id="CRK24994.1"/>
    </source>
</evidence>
<evidence type="ECO:0000313" key="3">
    <source>
        <dbReference type="Proteomes" id="UP000044602"/>
    </source>
</evidence>
<gene>
    <name evidence="2" type="ORF">BN1708_014097</name>
</gene>
<organism evidence="2 3">
    <name type="scientific">Verticillium longisporum</name>
    <name type="common">Verticillium dahliae var. longisporum</name>
    <dbReference type="NCBI Taxonomy" id="100787"/>
    <lineage>
        <taxon>Eukaryota</taxon>
        <taxon>Fungi</taxon>
        <taxon>Dikarya</taxon>
        <taxon>Ascomycota</taxon>
        <taxon>Pezizomycotina</taxon>
        <taxon>Sordariomycetes</taxon>
        <taxon>Hypocreomycetidae</taxon>
        <taxon>Glomerellales</taxon>
        <taxon>Plectosphaerellaceae</taxon>
        <taxon>Verticillium</taxon>
    </lineage>
</organism>
<sequence>STFNYHLPFSNLKLPVPVLALLAVAQAVAIPSESEAPAFSFEQWVEDIIANPDGKHLSPEEAVDAHLAYINGTDVSLLESRALEKRVTCWTSSTSPPPAWGPDAVTCINYLASIGSRGCTVYQYGQLFRRCGNARIYGTTGGSQSLPVTDICNNVARAAGRVMDSCYRSDNTVRGSEMVSNKAYQVNLNGVN</sequence>
<feature type="non-terminal residue" evidence="2">
    <location>
        <position position="1"/>
    </location>
</feature>
<accession>A0A0G4LSS2</accession>
<dbReference type="PANTHER" id="PTHR39603">
    <property type="entry name" value="CYANOVIRIN-N DOMAIN-CONTAINING PROTEIN"/>
    <property type="match status" value="1"/>
</dbReference>
<proteinExistence type="predicted"/>
<protein>
    <submittedName>
        <fullName evidence="2">Uncharacterized protein</fullName>
    </submittedName>
</protein>